<dbReference type="GO" id="GO:0016787">
    <property type="term" value="F:hydrolase activity"/>
    <property type="evidence" value="ECO:0007669"/>
    <property type="project" value="UniProtKB-KW"/>
</dbReference>
<organism evidence="2 3">
    <name type="scientific">Candidatus Magnetaquiglobus chichijimensis</name>
    <dbReference type="NCBI Taxonomy" id="3141448"/>
    <lineage>
        <taxon>Bacteria</taxon>
        <taxon>Pseudomonadati</taxon>
        <taxon>Pseudomonadota</taxon>
        <taxon>Magnetococcia</taxon>
        <taxon>Magnetococcales</taxon>
        <taxon>Candidatus Magnetaquicoccaceae</taxon>
        <taxon>Candidatus Magnetaquiglobus</taxon>
    </lineage>
</organism>
<dbReference type="RefSeq" id="WP_420903548.1">
    <property type="nucleotide sequence ID" value="NZ_BAAFGK010000001.1"/>
</dbReference>
<keyword evidence="2" id="KW-0378">Hydrolase</keyword>
<evidence type="ECO:0000313" key="3">
    <source>
        <dbReference type="Proteomes" id="UP001628193"/>
    </source>
</evidence>
<reference evidence="2 3" key="1">
    <citation type="submission" date="2024-09" db="EMBL/GenBank/DDBJ databases">
        <title>Draft genome sequence of Candidatus Magnetaquicoccaceae bacterium FCR-1.</title>
        <authorList>
            <person name="Shimoshige H."/>
            <person name="Shimamura S."/>
            <person name="Taoka A."/>
            <person name="Kobayashi H."/>
            <person name="Maekawa T."/>
        </authorList>
    </citation>
    <scope>NUCLEOTIDE SEQUENCE [LARGE SCALE GENOMIC DNA]</scope>
    <source>
        <strain evidence="2 3">FCR-1</strain>
    </source>
</reference>
<dbReference type="EMBL" id="BAAFGK010000001">
    <property type="protein sequence ID" value="GAB0055836.1"/>
    <property type="molecule type" value="Genomic_DNA"/>
</dbReference>
<keyword evidence="3" id="KW-1185">Reference proteome</keyword>
<dbReference type="Pfam" id="PF13614">
    <property type="entry name" value="AAA_31"/>
    <property type="match status" value="1"/>
</dbReference>
<dbReference type="EC" id="3.6.-.-" evidence="2"/>
<evidence type="ECO:0000313" key="2">
    <source>
        <dbReference type="EMBL" id="GAB0055836.1"/>
    </source>
</evidence>
<comment type="caution">
    <text evidence="2">The sequence shown here is derived from an EMBL/GenBank/DDBJ whole genome shotgun (WGS) entry which is preliminary data.</text>
</comment>
<gene>
    <name evidence="2" type="primary">soj_1</name>
    <name evidence="2" type="ORF">SIID45300_00133</name>
</gene>
<evidence type="ECO:0000259" key="1">
    <source>
        <dbReference type="Pfam" id="PF13614"/>
    </source>
</evidence>
<dbReference type="SUPFAM" id="SSF52540">
    <property type="entry name" value="P-loop containing nucleoside triphosphate hydrolases"/>
    <property type="match status" value="1"/>
</dbReference>
<proteinExistence type="predicted"/>
<dbReference type="PANTHER" id="PTHR13696">
    <property type="entry name" value="P-LOOP CONTAINING NUCLEOSIDE TRIPHOSPHATE HYDROLASE"/>
    <property type="match status" value="1"/>
</dbReference>
<dbReference type="Proteomes" id="UP001628193">
    <property type="component" value="Unassembled WGS sequence"/>
</dbReference>
<accession>A0ABQ0C4P1</accession>
<protein>
    <submittedName>
        <fullName evidence="2">Sporulation initiation inhibitor protein Soj</fullName>
        <ecNumber evidence="2">3.6.-.-</ecNumber>
    </submittedName>
</protein>
<feature type="domain" description="AAA" evidence="1">
    <location>
        <begin position="3"/>
        <end position="196"/>
    </location>
</feature>
<dbReference type="InterPro" id="IPR025669">
    <property type="entry name" value="AAA_dom"/>
</dbReference>
<dbReference type="CDD" id="cd02042">
    <property type="entry name" value="ParAB_family"/>
    <property type="match status" value="1"/>
</dbReference>
<dbReference type="Gene3D" id="3.40.50.300">
    <property type="entry name" value="P-loop containing nucleotide triphosphate hydrolases"/>
    <property type="match status" value="1"/>
</dbReference>
<dbReference type="PANTHER" id="PTHR13696:SF99">
    <property type="entry name" value="COBYRINIC ACID AC-DIAMIDE SYNTHASE"/>
    <property type="match status" value="1"/>
</dbReference>
<sequence>MYAIAIYNNKGGVGKSTLTVFMADFLASLVIRDRPLRVVVLDLDPQGSCGTALLGQDTLEEARRSGLTLGDLARRLDAGQPVAIENYLHRRPATPVKGRATAIGEVAVLVSDKASGFAFEVNPLHRLTTLREKLRPFLATRCDIVLMDLPGNIDERNLLAVNGLIMSDSVITPVEVSRFSLEALPNTLEMIRYARERGGGERPFCLGMLLNRADKRGQQYQRNIGQVHALAERLGIPVFENVLPNAQTLTAATDDGSLAGSLRERYGHYHAHVKAVVIEAFRRWNAVEG</sequence>
<name>A0ABQ0C4P1_9PROT</name>
<dbReference type="InterPro" id="IPR027417">
    <property type="entry name" value="P-loop_NTPase"/>
</dbReference>
<dbReference type="InterPro" id="IPR050678">
    <property type="entry name" value="DNA_Partitioning_ATPase"/>
</dbReference>